<reference evidence="2 3" key="1">
    <citation type="submission" date="2023-01" db="EMBL/GenBank/DDBJ databases">
        <title>Analysis of 21 Apiospora genomes using comparative genomics revels a genus with tremendous synthesis potential of carbohydrate active enzymes and secondary metabolites.</title>
        <authorList>
            <person name="Sorensen T."/>
        </authorList>
    </citation>
    <scope>NUCLEOTIDE SEQUENCE [LARGE SCALE GENOMIC DNA]</scope>
    <source>
        <strain evidence="2 3">CBS 135458</strain>
    </source>
</reference>
<comment type="caution">
    <text evidence="2">The sequence shown here is derived from an EMBL/GenBank/DDBJ whole genome shotgun (WGS) entry which is preliminary data.</text>
</comment>
<gene>
    <name evidence="2" type="ORF">PG994_009497</name>
</gene>
<keyword evidence="1" id="KW-1133">Transmembrane helix</keyword>
<keyword evidence="1" id="KW-0472">Membrane</keyword>
<sequence>MRTTPPAAFNNNSNGWTDIVTFVIVWAYSIGVIVFIAIIYYLLNRIGWINDLGTKDRHAKDTYMENVLVQLNKLAIEHDWDTITGYDRYYLVEKVAAEDDE</sequence>
<dbReference type="EMBL" id="JAQQWL010000009">
    <property type="protein sequence ID" value="KAK8059049.1"/>
    <property type="molecule type" value="Genomic_DNA"/>
</dbReference>
<dbReference type="GeneID" id="92093969"/>
<evidence type="ECO:0000256" key="1">
    <source>
        <dbReference type="SAM" id="Phobius"/>
    </source>
</evidence>
<dbReference type="RefSeq" id="XP_066714495.1">
    <property type="nucleotide sequence ID" value="XM_066860906.1"/>
</dbReference>
<keyword evidence="3" id="KW-1185">Reference proteome</keyword>
<evidence type="ECO:0000313" key="2">
    <source>
        <dbReference type="EMBL" id="KAK8059049.1"/>
    </source>
</evidence>
<feature type="transmembrane region" description="Helical" evidence="1">
    <location>
        <begin position="20"/>
        <end position="43"/>
    </location>
</feature>
<evidence type="ECO:0000313" key="3">
    <source>
        <dbReference type="Proteomes" id="UP001480595"/>
    </source>
</evidence>
<protein>
    <submittedName>
        <fullName evidence="2">H+-transporting ATPase</fullName>
    </submittedName>
</protein>
<name>A0ABR1UJH5_9PEZI</name>
<dbReference type="Proteomes" id="UP001480595">
    <property type="component" value="Unassembled WGS sequence"/>
</dbReference>
<accession>A0ABR1UJH5</accession>
<proteinExistence type="predicted"/>
<organism evidence="2 3">
    <name type="scientific">Apiospora phragmitis</name>
    <dbReference type="NCBI Taxonomy" id="2905665"/>
    <lineage>
        <taxon>Eukaryota</taxon>
        <taxon>Fungi</taxon>
        <taxon>Dikarya</taxon>
        <taxon>Ascomycota</taxon>
        <taxon>Pezizomycotina</taxon>
        <taxon>Sordariomycetes</taxon>
        <taxon>Xylariomycetidae</taxon>
        <taxon>Amphisphaeriales</taxon>
        <taxon>Apiosporaceae</taxon>
        <taxon>Apiospora</taxon>
    </lineage>
</organism>
<keyword evidence="1" id="KW-0812">Transmembrane</keyword>